<comment type="caution">
    <text evidence="8">The sequence shown here is derived from an EMBL/GenBank/DDBJ whole genome shotgun (WGS) entry which is preliminary data.</text>
</comment>
<evidence type="ECO:0000259" key="7">
    <source>
        <dbReference type="PROSITE" id="PS50949"/>
    </source>
</evidence>
<dbReference type="PROSITE" id="PS50949">
    <property type="entry name" value="HTH_GNTR"/>
    <property type="match status" value="1"/>
</dbReference>
<evidence type="ECO:0000256" key="2">
    <source>
        <dbReference type="ARBA" id="ARBA00022898"/>
    </source>
</evidence>
<reference evidence="8" key="1">
    <citation type="submission" date="2021-06" db="EMBL/GenBank/DDBJ databases">
        <authorList>
            <person name="Arsene-Ploetze F."/>
        </authorList>
    </citation>
    <scope>NUCLEOTIDE SEQUENCE</scope>
    <source>
        <strain evidence="8">SBRY1</strain>
    </source>
</reference>
<name>A0A9W4E5Q8_9ACTN</name>
<dbReference type="SUPFAM" id="SSF46785">
    <property type="entry name" value="Winged helix' DNA-binding domain"/>
    <property type="match status" value="1"/>
</dbReference>
<keyword evidence="9" id="KW-1185">Reference proteome</keyword>
<organism evidence="8 9">
    <name type="scientific">Actinacidiphila bryophytorum</name>
    <dbReference type="NCBI Taxonomy" id="1436133"/>
    <lineage>
        <taxon>Bacteria</taxon>
        <taxon>Bacillati</taxon>
        <taxon>Actinomycetota</taxon>
        <taxon>Actinomycetes</taxon>
        <taxon>Kitasatosporales</taxon>
        <taxon>Streptomycetaceae</taxon>
        <taxon>Actinacidiphila</taxon>
    </lineage>
</organism>
<dbReference type="InterPro" id="IPR004839">
    <property type="entry name" value="Aminotransferase_I/II_large"/>
</dbReference>
<dbReference type="Pfam" id="PF00155">
    <property type="entry name" value="Aminotran_1_2"/>
    <property type="match status" value="1"/>
</dbReference>
<keyword evidence="5" id="KW-0804">Transcription</keyword>
<dbReference type="SMART" id="SM00345">
    <property type="entry name" value="HTH_GNTR"/>
    <property type="match status" value="1"/>
</dbReference>
<dbReference type="EMBL" id="CAJVAX010000001">
    <property type="protein sequence ID" value="CAG7600817.1"/>
    <property type="molecule type" value="Genomic_DNA"/>
</dbReference>
<dbReference type="GO" id="GO:0030170">
    <property type="term" value="F:pyridoxal phosphate binding"/>
    <property type="evidence" value="ECO:0007669"/>
    <property type="project" value="InterPro"/>
</dbReference>
<keyword evidence="8" id="KW-0808">Transferase</keyword>
<keyword evidence="4" id="KW-0238">DNA-binding</keyword>
<dbReference type="Gene3D" id="3.40.640.10">
    <property type="entry name" value="Type I PLP-dependent aspartate aminotransferase-like (Major domain)"/>
    <property type="match status" value="1"/>
</dbReference>
<protein>
    <submittedName>
        <fullName evidence="8">GntR family transcriptional regulator / MocR family aminotransferase</fullName>
    </submittedName>
</protein>
<feature type="domain" description="HTH gntR-type" evidence="7">
    <location>
        <begin position="29"/>
        <end position="97"/>
    </location>
</feature>
<proteinExistence type="inferred from homology"/>
<dbReference type="InterPro" id="IPR015421">
    <property type="entry name" value="PyrdxlP-dep_Trfase_major"/>
</dbReference>
<keyword evidence="2" id="KW-0663">Pyridoxal phosphate</keyword>
<keyword evidence="8" id="KW-0032">Aminotransferase</keyword>
<evidence type="ECO:0000256" key="3">
    <source>
        <dbReference type="ARBA" id="ARBA00023015"/>
    </source>
</evidence>
<dbReference type="Gene3D" id="1.10.10.10">
    <property type="entry name" value="Winged helix-like DNA-binding domain superfamily/Winged helix DNA-binding domain"/>
    <property type="match status" value="1"/>
</dbReference>
<dbReference type="InterPro" id="IPR036390">
    <property type="entry name" value="WH_DNA-bd_sf"/>
</dbReference>
<dbReference type="InterPro" id="IPR000524">
    <property type="entry name" value="Tscrpt_reg_HTH_GntR"/>
</dbReference>
<dbReference type="InterPro" id="IPR051446">
    <property type="entry name" value="HTH_trans_reg/aminotransferase"/>
</dbReference>
<sequence>MWSTWGMNEWATPRRGSGSYDLLLDLAGQRTRAGLEEVLRTAVRDGRLAPGTRLPSSRVLSHDLGLARNTVADAYGQLVAEGWLTARQGSGTTVADRPSLPERRPARRVPDAPRGGPAEVSPHRTGLPYALWPGTPDLSSFPRTAWLRAARRALTAAPSEAFGYGDPRGRPELRAALAGYLARVRGVRTDPEHLVVCTGYAQAVGLVARALHARGARRAAVEAVGMPDTPTVLRAAGLDPVPLPVDAEGARVAELGRGVPAVVLTPAHQFPMGVCLSPARRTAVVAWARSTGGVIVEDDYDGEFRYDRQPVAALQALAPDHVVYAGTASKSLAPGLRLAWLAVPPHLLDAVVREKRLADHQSAVTDQLTLAEFIAGGSYDRHVRRMRMRYRARRDRVVELVGQRAPDVRVSGIAAGLHVLLDLPPGGASLDAVLDRALRLGLSVPGLPAFGAAPSHPPALVVGYAAPPDHAFSAALDLLCRALEPQ</sequence>
<dbReference type="PANTHER" id="PTHR46577:SF1">
    <property type="entry name" value="HTH-TYPE TRANSCRIPTIONAL REGULATORY PROTEIN GABR"/>
    <property type="match status" value="1"/>
</dbReference>
<dbReference type="InterPro" id="IPR015424">
    <property type="entry name" value="PyrdxlP-dep_Trfase"/>
</dbReference>
<dbReference type="GO" id="GO:0003677">
    <property type="term" value="F:DNA binding"/>
    <property type="evidence" value="ECO:0007669"/>
    <property type="project" value="UniProtKB-KW"/>
</dbReference>
<dbReference type="AlphaFoldDB" id="A0A9W4E5Q8"/>
<accession>A0A9W4E5Q8</accession>
<evidence type="ECO:0000256" key="6">
    <source>
        <dbReference type="SAM" id="MobiDB-lite"/>
    </source>
</evidence>
<evidence type="ECO:0000256" key="1">
    <source>
        <dbReference type="ARBA" id="ARBA00005384"/>
    </source>
</evidence>
<feature type="compositionally biased region" description="Basic and acidic residues" evidence="6">
    <location>
        <begin position="99"/>
        <end position="111"/>
    </location>
</feature>
<keyword evidence="3" id="KW-0805">Transcription regulation</keyword>
<gene>
    <name evidence="8" type="ORF">SBRY_10361</name>
</gene>
<dbReference type="PANTHER" id="PTHR46577">
    <property type="entry name" value="HTH-TYPE TRANSCRIPTIONAL REGULATORY PROTEIN GABR"/>
    <property type="match status" value="1"/>
</dbReference>
<dbReference type="Proteomes" id="UP001153328">
    <property type="component" value="Unassembled WGS sequence"/>
</dbReference>
<dbReference type="SUPFAM" id="SSF53383">
    <property type="entry name" value="PLP-dependent transferases"/>
    <property type="match status" value="1"/>
</dbReference>
<dbReference type="GO" id="GO:0003700">
    <property type="term" value="F:DNA-binding transcription factor activity"/>
    <property type="evidence" value="ECO:0007669"/>
    <property type="project" value="InterPro"/>
</dbReference>
<evidence type="ECO:0000256" key="4">
    <source>
        <dbReference type="ARBA" id="ARBA00023125"/>
    </source>
</evidence>
<evidence type="ECO:0000313" key="8">
    <source>
        <dbReference type="EMBL" id="CAG7600817.1"/>
    </source>
</evidence>
<comment type="similarity">
    <text evidence="1">In the C-terminal section; belongs to the class-I pyridoxal-phosphate-dependent aminotransferase family.</text>
</comment>
<feature type="region of interest" description="Disordered" evidence="6">
    <location>
        <begin position="90"/>
        <end position="125"/>
    </location>
</feature>
<evidence type="ECO:0000313" key="9">
    <source>
        <dbReference type="Proteomes" id="UP001153328"/>
    </source>
</evidence>
<dbReference type="CDD" id="cd00609">
    <property type="entry name" value="AAT_like"/>
    <property type="match status" value="1"/>
</dbReference>
<evidence type="ECO:0000256" key="5">
    <source>
        <dbReference type="ARBA" id="ARBA00023163"/>
    </source>
</evidence>
<dbReference type="CDD" id="cd07377">
    <property type="entry name" value="WHTH_GntR"/>
    <property type="match status" value="1"/>
</dbReference>
<dbReference type="Pfam" id="PF00392">
    <property type="entry name" value="GntR"/>
    <property type="match status" value="1"/>
</dbReference>
<dbReference type="GO" id="GO:0008483">
    <property type="term" value="F:transaminase activity"/>
    <property type="evidence" value="ECO:0007669"/>
    <property type="project" value="UniProtKB-KW"/>
</dbReference>
<dbReference type="InterPro" id="IPR036388">
    <property type="entry name" value="WH-like_DNA-bd_sf"/>
</dbReference>